<dbReference type="AlphaFoldDB" id="A0A3E3ID54"/>
<keyword evidence="7" id="KW-0238">DNA-binding</keyword>
<name>A0A3E3ID54_9FIRM</name>
<evidence type="ECO:0000256" key="8">
    <source>
        <dbReference type="ARBA" id="ARBA00023163"/>
    </source>
</evidence>
<evidence type="ECO:0000256" key="4">
    <source>
        <dbReference type="ARBA" id="ARBA00022553"/>
    </source>
</evidence>
<dbReference type="SMART" id="SM00342">
    <property type="entry name" value="HTH_ARAC"/>
    <property type="match status" value="1"/>
</dbReference>
<evidence type="ECO:0000259" key="11">
    <source>
        <dbReference type="PROSITE" id="PS01124"/>
    </source>
</evidence>
<dbReference type="InterPro" id="IPR009057">
    <property type="entry name" value="Homeodomain-like_sf"/>
</dbReference>
<evidence type="ECO:0000256" key="2">
    <source>
        <dbReference type="ARBA" id="ARBA00018672"/>
    </source>
</evidence>
<evidence type="ECO:0000256" key="10">
    <source>
        <dbReference type="PROSITE-ProRule" id="PRU00169"/>
    </source>
</evidence>
<feature type="domain" description="Response regulatory" evidence="12">
    <location>
        <begin position="3"/>
        <end position="120"/>
    </location>
</feature>
<feature type="domain" description="HTH araC/xylS-type" evidence="11">
    <location>
        <begin position="424"/>
        <end position="520"/>
    </location>
</feature>
<evidence type="ECO:0000256" key="5">
    <source>
        <dbReference type="ARBA" id="ARBA00023012"/>
    </source>
</evidence>
<dbReference type="GeneID" id="97985562"/>
<dbReference type="CDD" id="cd17536">
    <property type="entry name" value="REC_YesN-like"/>
    <property type="match status" value="1"/>
</dbReference>
<comment type="function">
    <text evidence="9">May play the central regulatory role in sporulation. It may be an element of the effector pathway responsible for the activation of sporulation genes in response to nutritional stress. Spo0A may act in concert with spo0H (a sigma factor) to control the expression of some genes that are critical to the sporulation process.</text>
</comment>
<comment type="subcellular location">
    <subcellularLocation>
        <location evidence="1">Cytoplasm</location>
    </subcellularLocation>
</comment>
<sequence>MHKIIVADDNHLTIQALKVTVPWEEWGFQLVGCAENGVDALRQISLYHPDIAILDINMPGMTGLEVAKQLLEKKENIIFIFLTAYDEFSYAQTALKIGAFDYLLKPLDNEALKTVLKRAGEELNRKRQTAVMRSKLRSDYENWAGHLLQDSINGITRSVTELEEMLQQEWRPAGYELMLVSSADFLSPERIEQLTDQIRQCLSGQEALYQFKYVHTRIKEGFLILLVFQKIQIVRDYDLAALKIANRIVDTGGALEADLFVGISDFSERSLAALPKLYEEAIFSAESRFFLENKTVIHYKSITSKSFRNEYMLSRKMQDMFRILYTEPWDFTNYLEEFIELILQETCYDVKYVKNIFMQIAFTITCSMQERNTGDCSLKSMETILEDMHKIDSMQSIISYIRTYTAQTIGRIQKENSQMSCQGRKVLDFINTHYMENITLYDVAEDAGISESHLCRVLKKETGESFVNILNKIRIQKAQKLLQKGDLKVYEIAEIVGFSNYAYFYQVFKKITGYSPKEYH</sequence>
<organism evidence="13 14">
    <name type="scientific">Eisenbergiella massiliensis</name>
    <dbReference type="NCBI Taxonomy" id="1720294"/>
    <lineage>
        <taxon>Bacteria</taxon>
        <taxon>Bacillati</taxon>
        <taxon>Bacillota</taxon>
        <taxon>Clostridia</taxon>
        <taxon>Lachnospirales</taxon>
        <taxon>Lachnospiraceae</taxon>
        <taxon>Eisenbergiella</taxon>
    </lineage>
</organism>
<dbReference type="InterPro" id="IPR018062">
    <property type="entry name" value="HTH_AraC-typ_CS"/>
</dbReference>
<dbReference type="RefSeq" id="WP_021635585.1">
    <property type="nucleotide sequence ID" value="NZ_JBKUNB010000013.1"/>
</dbReference>
<evidence type="ECO:0000259" key="12">
    <source>
        <dbReference type="PROSITE" id="PS50110"/>
    </source>
</evidence>
<dbReference type="Gene3D" id="1.10.10.60">
    <property type="entry name" value="Homeodomain-like"/>
    <property type="match status" value="2"/>
</dbReference>
<accession>A0A3E3ID54</accession>
<dbReference type="PROSITE" id="PS50110">
    <property type="entry name" value="RESPONSE_REGULATORY"/>
    <property type="match status" value="1"/>
</dbReference>
<dbReference type="GO" id="GO:0003700">
    <property type="term" value="F:DNA-binding transcription factor activity"/>
    <property type="evidence" value="ECO:0007669"/>
    <property type="project" value="InterPro"/>
</dbReference>
<dbReference type="PRINTS" id="PR00032">
    <property type="entry name" value="HTHARAC"/>
</dbReference>
<keyword evidence="6" id="KW-0805">Transcription regulation</keyword>
<dbReference type="InterPro" id="IPR011006">
    <property type="entry name" value="CheY-like_superfamily"/>
</dbReference>
<dbReference type="PANTHER" id="PTHR42713">
    <property type="entry name" value="HISTIDINE KINASE-RELATED"/>
    <property type="match status" value="1"/>
</dbReference>
<keyword evidence="5" id="KW-0902">Two-component regulatory system</keyword>
<dbReference type="EMBL" id="QVLV01000001">
    <property type="protein sequence ID" value="RGE65004.1"/>
    <property type="molecule type" value="Genomic_DNA"/>
</dbReference>
<dbReference type="Proteomes" id="UP000260812">
    <property type="component" value="Unassembled WGS sequence"/>
</dbReference>
<dbReference type="Pfam" id="PF12833">
    <property type="entry name" value="HTH_18"/>
    <property type="match status" value="1"/>
</dbReference>
<dbReference type="GO" id="GO:0000160">
    <property type="term" value="P:phosphorelay signal transduction system"/>
    <property type="evidence" value="ECO:0007669"/>
    <property type="project" value="UniProtKB-KW"/>
</dbReference>
<dbReference type="GO" id="GO:0043565">
    <property type="term" value="F:sequence-specific DNA binding"/>
    <property type="evidence" value="ECO:0007669"/>
    <property type="project" value="InterPro"/>
</dbReference>
<evidence type="ECO:0000256" key="6">
    <source>
        <dbReference type="ARBA" id="ARBA00023015"/>
    </source>
</evidence>
<dbReference type="InterPro" id="IPR051552">
    <property type="entry name" value="HptR"/>
</dbReference>
<dbReference type="InterPro" id="IPR001789">
    <property type="entry name" value="Sig_transdc_resp-reg_receiver"/>
</dbReference>
<dbReference type="PANTHER" id="PTHR42713:SF3">
    <property type="entry name" value="TRANSCRIPTIONAL REGULATORY PROTEIN HPTR"/>
    <property type="match status" value="1"/>
</dbReference>
<reference evidence="13" key="1">
    <citation type="submission" date="2018-08" db="EMBL/GenBank/DDBJ databases">
        <title>A genome reference for cultivated species of the human gut microbiota.</title>
        <authorList>
            <person name="Zou Y."/>
            <person name="Xue W."/>
            <person name="Luo G."/>
        </authorList>
    </citation>
    <scope>NUCLEOTIDE SEQUENCE [LARGE SCALE GENOMIC DNA]</scope>
    <source>
        <strain evidence="13">TF05-5AC</strain>
    </source>
</reference>
<gene>
    <name evidence="13" type="ORF">DXC51_01360</name>
</gene>
<dbReference type="Gene3D" id="3.40.50.2300">
    <property type="match status" value="1"/>
</dbReference>
<comment type="caution">
    <text evidence="13">The sequence shown here is derived from an EMBL/GenBank/DDBJ whole genome shotgun (WGS) entry which is preliminary data.</text>
</comment>
<keyword evidence="14" id="KW-1185">Reference proteome</keyword>
<dbReference type="GO" id="GO:0005737">
    <property type="term" value="C:cytoplasm"/>
    <property type="evidence" value="ECO:0007669"/>
    <property type="project" value="UniProtKB-SubCell"/>
</dbReference>
<dbReference type="SUPFAM" id="SSF46689">
    <property type="entry name" value="Homeodomain-like"/>
    <property type="match status" value="2"/>
</dbReference>
<dbReference type="InterPro" id="IPR020449">
    <property type="entry name" value="Tscrpt_reg_AraC-type_HTH"/>
</dbReference>
<dbReference type="InterPro" id="IPR018060">
    <property type="entry name" value="HTH_AraC"/>
</dbReference>
<evidence type="ECO:0000313" key="13">
    <source>
        <dbReference type="EMBL" id="RGE65004.1"/>
    </source>
</evidence>
<evidence type="ECO:0000313" key="14">
    <source>
        <dbReference type="Proteomes" id="UP000260812"/>
    </source>
</evidence>
<proteinExistence type="predicted"/>
<dbReference type="PROSITE" id="PS01124">
    <property type="entry name" value="HTH_ARAC_FAMILY_2"/>
    <property type="match status" value="1"/>
</dbReference>
<dbReference type="Pfam" id="PF00072">
    <property type="entry name" value="Response_reg"/>
    <property type="match status" value="1"/>
</dbReference>
<evidence type="ECO:0000256" key="7">
    <source>
        <dbReference type="ARBA" id="ARBA00023125"/>
    </source>
</evidence>
<keyword evidence="3" id="KW-0963">Cytoplasm</keyword>
<evidence type="ECO:0000256" key="3">
    <source>
        <dbReference type="ARBA" id="ARBA00022490"/>
    </source>
</evidence>
<keyword evidence="4 10" id="KW-0597">Phosphoprotein</keyword>
<feature type="modified residue" description="4-aspartylphosphate" evidence="10">
    <location>
        <position position="55"/>
    </location>
</feature>
<evidence type="ECO:0000256" key="9">
    <source>
        <dbReference type="ARBA" id="ARBA00024867"/>
    </source>
</evidence>
<protein>
    <recommendedName>
        <fullName evidence="2">Stage 0 sporulation protein A homolog</fullName>
    </recommendedName>
</protein>
<keyword evidence="8" id="KW-0804">Transcription</keyword>
<dbReference type="SMART" id="SM00448">
    <property type="entry name" value="REC"/>
    <property type="match status" value="1"/>
</dbReference>
<dbReference type="PROSITE" id="PS00041">
    <property type="entry name" value="HTH_ARAC_FAMILY_1"/>
    <property type="match status" value="1"/>
</dbReference>
<evidence type="ECO:0000256" key="1">
    <source>
        <dbReference type="ARBA" id="ARBA00004496"/>
    </source>
</evidence>
<dbReference type="SUPFAM" id="SSF52172">
    <property type="entry name" value="CheY-like"/>
    <property type="match status" value="1"/>
</dbReference>